<evidence type="ECO:0000256" key="1">
    <source>
        <dbReference type="SAM" id="Phobius"/>
    </source>
</evidence>
<dbReference type="AlphaFoldDB" id="A0A6A5S5V8"/>
<keyword evidence="1" id="KW-1133">Transmembrane helix</keyword>
<dbReference type="EMBL" id="ML978956">
    <property type="protein sequence ID" value="KAF1933886.1"/>
    <property type="molecule type" value="Genomic_DNA"/>
</dbReference>
<dbReference type="RefSeq" id="XP_033454134.1">
    <property type="nucleotide sequence ID" value="XM_033590506.1"/>
</dbReference>
<sequence length="78" mass="8679">MSSSNIYMTEPPIGQIRHTINTPNIHKELIAVGVSTTILAFVAIVLRIFTRSHVTKNGINFDDYMVTCAMLFSLVLLV</sequence>
<evidence type="ECO:0000313" key="3">
    <source>
        <dbReference type="Proteomes" id="UP000800082"/>
    </source>
</evidence>
<evidence type="ECO:0000313" key="2">
    <source>
        <dbReference type="EMBL" id="KAF1933886.1"/>
    </source>
</evidence>
<accession>A0A6A5S5V8</accession>
<dbReference type="OrthoDB" id="444631at2759"/>
<feature type="transmembrane region" description="Helical" evidence="1">
    <location>
        <begin position="29"/>
        <end position="49"/>
    </location>
</feature>
<evidence type="ECO:0008006" key="4">
    <source>
        <dbReference type="Google" id="ProtNLM"/>
    </source>
</evidence>
<keyword evidence="3" id="KW-1185">Reference proteome</keyword>
<name>A0A6A5S5V8_9PLEO</name>
<dbReference type="GeneID" id="54348174"/>
<dbReference type="Proteomes" id="UP000800082">
    <property type="component" value="Unassembled WGS sequence"/>
</dbReference>
<reference evidence="2" key="1">
    <citation type="journal article" date="2020" name="Stud. Mycol.">
        <title>101 Dothideomycetes genomes: a test case for predicting lifestyles and emergence of pathogens.</title>
        <authorList>
            <person name="Haridas S."/>
            <person name="Albert R."/>
            <person name="Binder M."/>
            <person name="Bloem J."/>
            <person name="Labutti K."/>
            <person name="Salamov A."/>
            <person name="Andreopoulos B."/>
            <person name="Baker S."/>
            <person name="Barry K."/>
            <person name="Bills G."/>
            <person name="Bluhm B."/>
            <person name="Cannon C."/>
            <person name="Castanera R."/>
            <person name="Culley D."/>
            <person name="Daum C."/>
            <person name="Ezra D."/>
            <person name="Gonzalez J."/>
            <person name="Henrissat B."/>
            <person name="Kuo A."/>
            <person name="Liang C."/>
            <person name="Lipzen A."/>
            <person name="Lutzoni F."/>
            <person name="Magnuson J."/>
            <person name="Mondo S."/>
            <person name="Nolan M."/>
            <person name="Ohm R."/>
            <person name="Pangilinan J."/>
            <person name="Park H.-J."/>
            <person name="Ramirez L."/>
            <person name="Alfaro M."/>
            <person name="Sun H."/>
            <person name="Tritt A."/>
            <person name="Yoshinaga Y."/>
            <person name="Zwiers L.-H."/>
            <person name="Turgeon B."/>
            <person name="Goodwin S."/>
            <person name="Spatafora J."/>
            <person name="Crous P."/>
            <person name="Grigoriev I."/>
        </authorList>
    </citation>
    <scope>NUCLEOTIDE SEQUENCE</scope>
    <source>
        <strain evidence="2">CBS 183.55</strain>
    </source>
</reference>
<organism evidence="2 3">
    <name type="scientific">Didymella exigua CBS 183.55</name>
    <dbReference type="NCBI Taxonomy" id="1150837"/>
    <lineage>
        <taxon>Eukaryota</taxon>
        <taxon>Fungi</taxon>
        <taxon>Dikarya</taxon>
        <taxon>Ascomycota</taxon>
        <taxon>Pezizomycotina</taxon>
        <taxon>Dothideomycetes</taxon>
        <taxon>Pleosporomycetidae</taxon>
        <taxon>Pleosporales</taxon>
        <taxon>Pleosporineae</taxon>
        <taxon>Didymellaceae</taxon>
        <taxon>Didymella</taxon>
    </lineage>
</organism>
<keyword evidence="1" id="KW-0472">Membrane</keyword>
<keyword evidence="1" id="KW-0812">Transmembrane</keyword>
<protein>
    <recommendedName>
        <fullName evidence="4">DUF202 domain-containing protein</fullName>
    </recommendedName>
</protein>
<gene>
    <name evidence="2" type="ORF">M421DRAFT_414935</name>
</gene>
<proteinExistence type="predicted"/>